<feature type="non-terminal residue" evidence="2">
    <location>
        <position position="1"/>
    </location>
</feature>
<dbReference type="Proteomes" id="UP001384579">
    <property type="component" value="Unassembled WGS sequence"/>
</dbReference>
<evidence type="ECO:0000313" key="3">
    <source>
        <dbReference type="Proteomes" id="UP001384579"/>
    </source>
</evidence>
<keyword evidence="1" id="KW-0812">Transmembrane</keyword>
<reference evidence="2 3" key="1">
    <citation type="journal article" date="2020" name="Harmful Algae">
        <title>Molecular and morphological characterization of a novel dihydroanatoxin-a producing Microcoleus species (cyanobacteria) from the Russian River, California, USA.</title>
        <authorList>
            <person name="Conklin K.Y."/>
            <person name="Stancheva R."/>
            <person name="Otten T.G."/>
            <person name="Fadness R."/>
            <person name="Boyer G.L."/>
            <person name="Read B."/>
            <person name="Zhang X."/>
            <person name="Sheath R.G."/>
        </authorList>
    </citation>
    <scope>NUCLEOTIDE SEQUENCE [LARGE SCALE GENOMIC DNA]</scope>
    <source>
        <strain evidence="2 3">PTRS2</strain>
    </source>
</reference>
<protein>
    <submittedName>
        <fullName evidence="2">Uncharacterized protein</fullName>
    </submittedName>
</protein>
<proteinExistence type="predicted"/>
<accession>A0ABU8YY87</accession>
<evidence type="ECO:0000313" key="2">
    <source>
        <dbReference type="EMBL" id="MEK0189321.1"/>
    </source>
</evidence>
<name>A0ABU8YY87_9CYAN</name>
<keyword evidence="1" id="KW-0472">Membrane</keyword>
<gene>
    <name evidence="2" type="ORF">WMG39_31420</name>
</gene>
<feature type="transmembrane region" description="Helical" evidence="1">
    <location>
        <begin position="42"/>
        <end position="60"/>
    </location>
</feature>
<sequence>VLGTNKLSESENFASLILGKSFYDRINLFNNSHNLIIDKEQFSFILAIIIGLVPQAIALYDKKCDRPLKQSPIPRHPHNHLP</sequence>
<comment type="caution">
    <text evidence="2">The sequence shown here is derived from an EMBL/GenBank/DDBJ whole genome shotgun (WGS) entry which is preliminary data.</text>
</comment>
<dbReference type="RefSeq" id="WP_340542521.1">
    <property type="nucleotide sequence ID" value="NZ_JBBLXS010001133.1"/>
</dbReference>
<organism evidence="2 3">
    <name type="scientific">Microcoleus anatoxicus PTRS2</name>
    <dbReference type="NCBI Taxonomy" id="2705321"/>
    <lineage>
        <taxon>Bacteria</taxon>
        <taxon>Bacillati</taxon>
        <taxon>Cyanobacteriota</taxon>
        <taxon>Cyanophyceae</taxon>
        <taxon>Oscillatoriophycideae</taxon>
        <taxon>Oscillatoriales</taxon>
        <taxon>Microcoleaceae</taxon>
        <taxon>Microcoleus</taxon>
        <taxon>Microcoleus anatoxicus</taxon>
    </lineage>
</organism>
<dbReference type="EMBL" id="JBBLXS010001133">
    <property type="protein sequence ID" value="MEK0189321.1"/>
    <property type="molecule type" value="Genomic_DNA"/>
</dbReference>
<evidence type="ECO:0000256" key="1">
    <source>
        <dbReference type="SAM" id="Phobius"/>
    </source>
</evidence>
<keyword evidence="1" id="KW-1133">Transmembrane helix</keyword>
<keyword evidence="3" id="KW-1185">Reference proteome</keyword>